<dbReference type="EMBL" id="AGVV01000047">
    <property type="protein sequence ID" value="EHK75960.1"/>
    <property type="molecule type" value="Genomic_DNA"/>
</dbReference>
<dbReference type="Proteomes" id="UP000004038">
    <property type="component" value="Unassembled WGS sequence"/>
</dbReference>
<evidence type="ECO:0000313" key="2">
    <source>
        <dbReference type="EMBL" id="EHK75960.1"/>
    </source>
</evidence>
<keyword evidence="1" id="KW-0472">Membrane</keyword>
<proteinExistence type="predicted"/>
<protein>
    <submittedName>
        <fullName evidence="2">Uncharacterized protein</fullName>
    </submittedName>
</protein>
<organism evidence="2 3">
    <name type="scientific">Sinorhizobium meliloti CCNWSX0020</name>
    <dbReference type="NCBI Taxonomy" id="1107881"/>
    <lineage>
        <taxon>Bacteria</taxon>
        <taxon>Pseudomonadati</taxon>
        <taxon>Pseudomonadota</taxon>
        <taxon>Alphaproteobacteria</taxon>
        <taxon>Hyphomicrobiales</taxon>
        <taxon>Rhizobiaceae</taxon>
        <taxon>Sinorhizobium/Ensifer group</taxon>
        <taxon>Sinorhizobium</taxon>
    </lineage>
</organism>
<accession>H0G435</accession>
<feature type="transmembrane region" description="Helical" evidence="1">
    <location>
        <begin position="35"/>
        <end position="52"/>
    </location>
</feature>
<dbReference type="AlphaFoldDB" id="H0G435"/>
<keyword evidence="1" id="KW-0812">Transmembrane</keyword>
<evidence type="ECO:0000313" key="3">
    <source>
        <dbReference type="Proteomes" id="UP000004038"/>
    </source>
</evidence>
<keyword evidence="1" id="KW-1133">Transmembrane helix</keyword>
<reference evidence="2 3" key="1">
    <citation type="journal article" date="2012" name="J. Bacteriol.">
        <title>Draft Genome Sequence of Sinorhizobium meliloti CCNWSX0020, a Nitrogen-Fixing Symbiont with Copper Tolerance Capability Isolated from Lead-Zinc Mine Tailings.</title>
        <authorList>
            <person name="Li Z."/>
            <person name="Ma Z."/>
            <person name="Hao X."/>
            <person name="Wei G."/>
        </authorList>
    </citation>
    <scope>NUCLEOTIDE SEQUENCE [LARGE SCALE GENOMIC DNA]</scope>
    <source>
        <strain evidence="2 3">CCNWSX0020</strain>
    </source>
</reference>
<evidence type="ECO:0000256" key="1">
    <source>
        <dbReference type="SAM" id="Phobius"/>
    </source>
</evidence>
<sequence>MRAGAATAASALIRGMLRLISWARLIRRAARCGNLGGLQFLLFLISVLVTEIQQRRV</sequence>
<name>H0G435_RHIML</name>
<gene>
    <name evidence="2" type="ORF">SM0020_21181</name>
</gene>